<evidence type="ECO:0000313" key="7">
    <source>
        <dbReference type="EMBL" id="TSB47926.1"/>
    </source>
</evidence>
<dbReference type="InterPro" id="IPR013325">
    <property type="entry name" value="RNA_pol_sigma_r2"/>
</dbReference>
<dbReference type="Pfam" id="PF08281">
    <property type="entry name" value="Sigma70_r4_2"/>
    <property type="match status" value="1"/>
</dbReference>
<feature type="domain" description="RNA polymerase sigma-70 region 2" evidence="5">
    <location>
        <begin position="21"/>
        <end position="87"/>
    </location>
</feature>
<keyword evidence="4" id="KW-0804">Transcription</keyword>
<gene>
    <name evidence="7" type="ORF">FN960_05320</name>
</gene>
<dbReference type="PANTHER" id="PTHR43133:SF60">
    <property type="entry name" value="RNA POLYMERASE SIGMA FACTOR SIGV"/>
    <property type="match status" value="1"/>
</dbReference>
<comment type="similarity">
    <text evidence="1">Belongs to the sigma-70 factor family. ECF subfamily.</text>
</comment>
<dbReference type="InterPro" id="IPR039425">
    <property type="entry name" value="RNA_pol_sigma-70-like"/>
</dbReference>
<evidence type="ECO:0000256" key="3">
    <source>
        <dbReference type="ARBA" id="ARBA00023082"/>
    </source>
</evidence>
<keyword evidence="3" id="KW-0731">Sigma factor</keyword>
<dbReference type="OrthoDB" id="306910at2"/>
<dbReference type="PANTHER" id="PTHR43133">
    <property type="entry name" value="RNA POLYMERASE ECF-TYPE SIGMA FACTO"/>
    <property type="match status" value="1"/>
</dbReference>
<dbReference type="Pfam" id="PF04542">
    <property type="entry name" value="Sigma70_r2"/>
    <property type="match status" value="1"/>
</dbReference>
<dbReference type="InterPro" id="IPR036388">
    <property type="entry name" value="WH-like_DNA-bd_sf"/>
</dbReference>
<dbReference type="EMBL" id="VLXZ01000002">
    <property type="protein sequence ID" value="TSB47926.1"/>
    <property type="molecule type" value="Genomic_DNA"/>
</dbReference>
<dbReference type="SUPFAM" id="SSF88946">
    <property type="entry name" value="Sigma2 domain of RNA polymerase sigma factors"/>
    <property type="match status" value="1"/>
</dbReference>
<reference evidence="7 8" key="1">
    <citation type="submission" date="2019-07" db="EMBL/GenBank/DDBJ databases">
        <authorList>
            <person name="Park Y.J."/>
            <person name="Jeong S.E."/>
            <person name="Jung H.S."/>
        </authorList>
    </citation>
    <scope>NUCLEOTIDE SEQUENCE [LARGE SCALE GENOMIC DNA]</scope>
    <source>
        <strain evidence="8">P16(2019)</strain>
    </source>
</reference>
<dbReference type="CDD" id="cd06171">
    <property type="entry name" value="Sigma70_r4"/>
    <property type="match status" value="1"/>
</dbReference>
<evidence type="ECO:0000259" key="5">
    <source>
        <dbReference type="Pfam" id="PF04542"/>
    </source>
</evidence>
<dbReference type="Gene3D" id="1.10.10.10">
    <property type="entry name" value="Winged helix-like DNA-binding domain superfamily/Winged helix DNA-binding domain"/>
    <property type="match status" value="1"/>
</dbReference>
<keyword evidence="2" id="KW-0805">Transcription regulation</keyword>
<dbReference type="GO" id="GO:0016987">
    <property type="term" value="F:sigma factor activity"/>
    <property type="evidence" value="ECO:0007669"/>
    <property type="project" value="UniProtKB-KW"/>
</dbReference>
<dbReference type="InterPro" id="IPR013249">
    <property type="entry name" value="RNA_pol_sigma70_r4_t2"/>
</dbReference>
<evidence type="ECO:0000256" key="2">
    <source>
        <dbReference type="ARBA" id="ARBA00023015"/>
    </source>
</evidence>
<evidence type="ECO:0000259" key="6">
    <source>
        <dbReference type="Pfam" id="PF08281"/>
    </source>
</evidence>
<dbReference type="InterPro" id="IPR007627">
    <property type="entry name" value="RNA_pol_sigma70_r2"/>
</dbReference>
<dbReference type="InterPro" id="IPR013324">
    <property type="entry name" value="RNA_pol_sigma_r3/r4-like"/>
</dbReference>
<protein>
    <submittedName>
        <fullName evidence="7">RNA polymerase sigma factor</fullName>
    </submittedName>
</protein>
<proteinExistence type="inferred from homology"/>
<evidence type="ECO:0000256" key="4">
    <source>
        <dbReference type="ARBA" id="ARBA00023163"/>
    </source>
</evidence>
<dbReference type="GO" id="GO:0003677">
    <property type="term" value="F:DNA binding"/>
    <property type="evidence" value="ECO:0007669"/>
    <property type="project" value="InterPro"/>
</dbReference>
<dbReference type="NCBIfam" id="TIGR02937">
    <property type="entry name" value="sigma70-ECF"/>
    <property type="match status" value="1"/>
</dbReference>
<dbReference type="InterPro" id="IPR014284">
    <property type="entry name" value="RNA_pol_sigma-70_dom"/>
</dbReference>
<comment type="caution">
    <text evidence="7">The sequence shown here is derived from an EMBL/GenBank/DDBJ whole genome shotgun (WGS) entry which is preliminary data.</text>
</comment>
<accession>A0A554A2R0</accession>
<evidence type="ECO:0000313" key="8">
    <source>
        <dbReference type="Proteomes" id="UP000318521"/>
    </source>
</evidence>
<sequence length="177" mass="21109">MEDNELVKQILEGDEIAMERLHRRYAQQIYHYIYTETKSYEDAEEILQEVFYKVATKLHQFKRRSSFKTWMYVITKNTIVDYYRKHTNQLNTVPLQEELLEHNSSFEDLESVSDLQQAIEQLPLKYRRVLHLRYVEEFSLMDTARIIGVSVMSVKSTQKRAKKLLQTQLQEGGVRNG</sequence>
<dbReference type="Gene3D" id="1.10.1740.10">
    <property type="match status" value="1"/>
</dbReference>
<dbReference type="AlphaFoldDB" id="A0A554A2R0"/>
<dbReference type="Proteomes" id="UP000318521">
    <property type="component" value="Unassembled WGS sequence"/>
</dbReference>
<organism evidence="7 8">
    <name type="scientific">Alkalicoccobacillus porphyridii</name>
    <dbReference type="NCBI Taxonomy" id="2597270"/>
    <lineage>
        <taxon>Bacteria</taxon>
        <taxon>Bacillati</taxon>
        <taxon>Bacillota</taxon>
        <taxon>Bacilli</taxon>
        <taxon>Bacillales</taxon>
        <taxon>Bacillaceae</taxon>
        <taxon>Alkalicoccobacillus</taxon>
    </lineage>
</organism>
<dbReference type="RefSeq" id="WP_143847601.1">
    <property type="nucleotide sequence ID" value="NZ_VLXZ01000002.1"/>
</dbReference>
<feature type="domain" description="RNA polymerase sigma factor 70 region 4 type 2" evidence="6">
    <location>
        <begin position="115"/>
        <end position="165"/>
    </location>
</feature>
<dbReference type="SUPFAM" id="SSF88659">
    <property type="entry name" value="Sigma3 and sigma4 domains of RNA polymerase sigma factors"/>
    <property type="match status" value="1"/>
</dbReference>
<evidence type="ECO:0000256" key="1">
    <source>
        <dbReference type="ARBA" id="ARBA00010641"/>
    </source>
</evidence>
<keyword evidence="8" id="KW-1185">Reference proteome</keyword>
<dbReference type="GO" id="GO:0006352">
    <property type="term" value="P:DNA-templated transcription initiation"/>
    <property type="evidence" value="ECO:0007669"/>
    <property type="project" value="InterPro"/>
</dbReference>
<name>A0A554A2R0_9BACI</name>